<dbReference type="AlphaFoldDB" id="A0A2A6CA54"/>
<organism evidence="4 5">
    <name type="scientific">Pristionchus pacificus</name>
    <name type="common">Parasitic nematode worm</name>
    <dbReference type="NCBI Taxonomy" id="54126"/>
    <lineage>
        <taxon>Eukaryota</taxon>
        <taxon>Metazoa</taxon>
        <taxon>Ecdysozoa</taxon>
        <taxon>Nematoda</taxon>
        <taxon>Chromadorea</taxon>
        <taxon>Rhabditida</taxon>
        <taxon>Rhabditina</taxon>
        <taxon>Diplogasteromorpha</taxon>
        <taxon>Diplogasteroidea</taxon>
        <taxon>Neodiplogasteridae</taxon>
        <taxon>Pristionchus</taxon>
    </lineage>
</organism>
<dbReference type="SUPFAM" id="SSF57567">
    <property type="entry name" value="Serine protease inhibitors"/>
    <property type="match status" value="1"/>
</dbReference>
<feature type="region of interest" description="Disordered" evidence="2">
    <location>
        <begin position="1"/>
        <end position="137"/>
    </location>
</feature>
<keyword evidence="3" id="KW-0812">Transmembrane</keyword>
<dbReference type="Proteomes" id="UP000005239">
    <property type="component" value="Unassembled WGS sequence"/>
</dbReference>
<evidence type="ECO:0000256" key="1">
    <source>
        <dbReference type="ARBA" id="ARBA00022900"/>
    </source>
</evidence>
<evidence type="ECO:0000256" key="3">
    <source>
        <dbReference type="SAM" id="Phobius"/>
    </source>
</evidence>
<dbReference type="EnsemblMetazoa" id="PPA09872.1">
    <property type="protein sequence ID" value="PPA09872.1"/>
    <property type="gene ID" value="WBGene00099426"/>
</dbReference>
<dbReference type="CDD" id="cd19941">
    <property type="entry name" value="TIL"/>
    <property type="match status" value="1"/>
</dbReference>
<feature type="transmembrane region" description="Helical" evidence="3">
    <location>
        <begin position="190"/>
        <end position="210"/>
    </location>
</feature>
<gene>
    <name evidence="4" type="primary">WBGene00099426</name>
</gene>
<protein>
    <submittedName>
        <fullName evidence="4">Uncharacterized protein</fullName>
    </submittedName>
</protein>
<dbReference type="InterPro" id="IPR036084">
    <property type="entry name" value="Ser_inhib-like_sf"/>
</dbReference>
<proteinExistence type="predicted"/>
<accession>A0A8R1Y7Z9</accession>
<name>A0A2A6CA54_PRIPA</name>
<keyword evidence="1" id="KW-0646">Protease inhibitor</keyword>
<feature type="compositionally biased region" description="Basic and acidic residues" evidence="2">
    <location>
        <begin position="117"/>
        <end position="137"/>
    </location>
</feature>
<dbReference type="Gene3D" id="2.10.25.10">
    <property type="entry name" value="Laminin"/>
    <property type="match status" value="1"/>
</dbReference>
<evidence type="ECO:0000256" key="2">
    <source>
        <dbReference type="SAM" id="MobiDB-lite"/>
    </source>
</evidence>
<keyword evidence="3" id="KW-1133">Transmembrane helix</keyword>
<evidence type="ECO:0000313" key="4">
    <source>
        <dbReference type="EnsemblMetazoa" id="PPA09872.1"/>
    </source>
</evidence>
<sequence>MNLEEYVESLPQDQLPPDGKIHPTRKKLPPSDAVKYIPKEKSVGGLVNFEEEKQKKRRQELEAKLAVSETNNDVSESKLSRRSKENNERKRGELKMQKEMEEKGIHDKSKMSQSSSGEKKDKKDKNEKKEKKNDVDEDEKYKLEMERRLEKKTIIDKVTFFDKETKRDDFPETSQDEKIGQDRDSMKKKVLIILGILFILVIIALTEGVLPIPQCPRNMEYRVIGDLCEPTCGVIEPSCQVQEIVLWPFELSKCQCKIGFYRLVLTGPCVPLSQCKSIVGENAVPKKRVPRAALPYKENQRINQLPKRQMNKLNMRKTKKQSGMTPAEAKSKMFERAVIRPFASLIYGPLRSFAIKFPCDSLNGII</sequence>
<dbReference type="GO" id="GO:0004867">
    <property type="term" value="F:serine-type endopeptidase inhibitor activity"/>
    <property type="evidence" value="ECO:0007669"/>
    <property type="project" value="UniProtKB-KW"/>
</dbReference>
<feature type="compositionally biased region" description="Basic and acidic residues" evidence="2">
    <location>
        <begin position="50"/>
        <end position="63"/>
    </location>
</feature>
<keyword evidence="5" id="KW-1185">Reference proteome</keyword>
<reference evidence="4" key="2">
    <citation type="submission" date="2022-06" db="UniProtKB">
        <authorList>
            <consortium name="EnsemblMetazoa"/>
        </authorList>
    </citation>
    <scope>IDENTIFICATION</scope>
    <source>
        <strain evidence="4">PS312</strain>
    </source>
</reference>
<evidence type="ECO:0000313" key="5">
    <source>
        <dbReference type="Proteomes" id="UP000005239"/>
    </source>
</evidence>
<reference evidence="5" key="1">
    <citation type="journal article" date="2008" name="Nat. Genet.">
        <title>The Pristionchus pacificus genome provides a unique perspective on nematode lifestyle and parasitism.</title>
        <authorList>
            <person name="Dieterich C."/>
            <person name="Clifton S.W."/>
            <person name="Schuster L.N."/>
            <person name="Chinwalla A."/>
            <person name="Delehaunty K."/>
            <person name="Dinkelacker I."/>
            <person name="Fulton L."/>
            <person name="Fulton R."/>
            <person name="Godfrey J."/>
            <person name="Minx P."/>
            <person name="Mitreva M."/>
            <person name="Roeseler W."/>
            <person name="Tian H."/>
            <person name="Witte H."/>
            <person name="Yang S.P."/>
            <person name="Wilson R.K."/>
            <person name="Sommer R.J."/>
        </authorList>
    </citation>
    <scope>NUCLEOTIDE SEQUENCE [LARGE SCALE GENOMIC DNA]</scope>
    <source>
        <strain evidence="5">PS312</strain>
    </source>
</reference>
<accession>A0A2A6CA54</accession>
<keyword evidence="1" id="KW-0722">Serine protease inhibitor</keyword>
<keyword evidence="3" id="KW-0472">Membrane</keyword>
<feature type="compositionally biased region" description="Basic and acidic residues" evidence="2">
    <location>
        <begin position="75"/>
        <end position="110"/>
    </location>
</feature>